<keyword evidence="3" id="KW-0804">Transcription</keyword>
<dbReference type="PROSITE" id="PS01124">
    <property type="entry name" value="HTH_ARAC_FAMILY_2"/>
    <property type="match status" value="1"/>
</dbReference>
<dbReference type="Pfam" id="PF12833">
    <property type="entry name" value="HTH_18"/>
    <property type="match status" value="1"/>
</dbReference>
<evidence type="ECO:0000256" key="1">
    <source>
        <dbReference type="ARBA" id="ARBA00023015"/>
    </source>
</evidence>
<accession>A0A7W7ZW95</accession>
<dbReference type="GO" id="GO:0003700">
    <property type="term" value="F:DNA-binding transcription factor activity"/>
    <property type="evidence" value="ECO:0007669"/>
    <property type="project" value="InterPro"/>
</dbReference>
<dbReference type="PANTHER" id="PTHR43130">
    <property type="entry name" value="ARAC-FAMILY TRANSCRIPTIONAL REGULATOR"/>
    <property type="match status" value="1"/>
</dbReference>
<organism evidence="5 6">
    <name type="scientific">Nonomuraea endophytica</name>
    <dbReference type="NCBI Taxonomy" id="714136"/>
    <lineage>
        <taxon>Bacteria</taxon>
        <taxon>Bacillati</taxon>
        <taxon>Actinomycetota</taxon>
        <taxon>Actinomycetes</taxon>
        <taxon>Streptosporangiales</taxon>
        <taxon>Streptosporangiaceae</taxon>
        <taxon>Nonomuraea</taxon>
    </lineage>
</organism>
<dbReference type="RefSeq" id="WP_184957900.1">
    <property type="nucleotide sequence ID" value="NZ_JACHIN010000001.1"/>
</dbReference>
<evidence type="ECO:0000256" key="3">
    <source>
        <dbReference type="ARBA" id="ARBA00023163"/>
    </source>
</evidence>
<dbReference type="InterPro" id="IPR002818">
    <property type="entry name" value="DJ-1/PfpI"/>
</dbReference>
<reference evidence="5 6" key="1">
    <citation type="submission" date="2020-08" db="EMBL/GenBank/DDBJ databases">
        <title>Genomic Encyclopedia of Type Strains, Phase IV (KMG-IV): sequencing the most valuable type-strain genomes for metagenomic binning, comparative biology and taxonomic classification.</title>
        <authorList>
            <person name="Goeker M."/>
        </authorList>
    </citation>
    <scope>NUCLEOTIDE SEQUENCE [LARGE SCALE GENOMIC DNA]</scope>
    <source>
        <strain evidence="5 6">DSM 45385</strain>
    </source>
</reference>
<gene>
    <name evidence="5" type="ORF">HNR40_000372</name>
</gene>
<dbReference type="InterPro" id="IPR018062">
    <property type="entry name" value="HTH_AraC-typ_CS"/>
</dbReference>
<dbReference type="Proteomes" id="UP000568380">
    <property type="component" value="Unassembled WGS sequence"/>
</dbReference>
<dbReference type="InterPro" id="IPR029062">
    <property type="entry name" value="Class_I_gatase-like"/>
</dbReference>
<dbReference type="Pfam" id="PF01965">
    <property type="entry name" value="DJ-1_PfpI"/>
    <property type="match status" value="1"/>
</dbReference>
<comment type="caution">
    <text evidence="5">The sequence shown here is derived from an EMBL/GenBank/DDBJ whole genome shotgun (WGS) entry which is preliminary data.</text>
</comment>
<dbReference type="CDD" id="cd03137">
    <property type="entry name" value="GATase1_AraC_1"/>
    <property type="match status" value="1"/>
</dbReference>
<keyword evidence="6" id="KW-1185">Reference proteome</keyword>
<dbReference type="InterPro" id="IPR018060">
    <property type="entry name" value="HTH_AraC"/>
</dbReference>
<dbReference type="AlphaFoldDB" id="A0A7W7ZW95"/>
<dbReference type="PROSITE" id="PS00041">
    <property type="entry name" value="HTH_ARAC_FAMILY_1"/>
    <property type="match status" value="1"/>
</dbReference>
<sequence>MGFTTVAAYAPDGVTALGLGVVGELFGGFDFAVCGARPGPVRTDLGLRLPVEHGLERLASADLVLSLPGDAFRTTPPEAVLDAFRAAHERGAILAAHCVGVFGLAAAGLLEGRRATTHWRFAGELAARHPGVRITAAELYVDEGRVLTGAGAAAGIDLGLHLIRREHGPARANTIAREMVTPPHREGGQAQYVAAPVPADGDDERLAGVLGWARGHLDRRVSIDELAARALMSRRTFARRFKAATGGSPHAWLQAQRLDLAEELLVTTTLSIEEIARRTGYGSAALLRERFVDRRKVSPREYRRTWSA</sequence>
<keyword evidence="2" id="KW-0238">DNA-binding</keyword>
<dbReference type="InterPro" id="IPR009057">
    <property type="entry name" value="Homeodomain-like_sf"/>
</dbReference>
<dbReference type="SUPFAM" id="SSF46689">
    <property type="entry name" value="Homeodomain-like"/>
    <property type="match status" value="2"/>
</dbReference>
<dbReference type="EMBL" id="JACHIN010000001">
    <property type="protein sequence ID" value="MBB5074926.1"/>
    <property type="molecule type" value="Genomic_DNA"/>
</dbReference>
<dbReference type="SUPFAM" id="SSF52317">
    <property type="entry name" value="Class I glutamine amidotransferase-like"/>
    <property type="match status" value="1"/>
</dbReference>
<protein>
    <submittedName>
        <fullName evidence="5">Transcriptional regulator GlxA family with amidase domain</fullName>
    </submittedName>
</protein>
<keyword evidence="1" id="KW-0805">Transcription regulation</keyword>
<name>A0A7W7ZW95_9ACTN</name>
<evidence type="ECO:0000256" key="2">
    <source>
        <dbReference type="ARBA" id="ARBA00023125"/>
    </source>
</evidence>
<evidence type="ECO:0000313" key="6">
    <source>
        <dbReference type="Proteomes" id="UP000568380"/>
    </source>
</evidence>
<dbReference type="Gene3D" id="3.40.50.880">
    <property type="match status" value="1"/>
</dbReference>
<dbReference type="Gene3D" id="1.10.10.60">
    <property type="entry name" value="Homeodomain-like"/>
    <property type="match status" value="1"/>
</dbReference>
<proteinExistence type="predicted"/>
<evidence type="ECO:0000259" key="4">
    <source>
        <dbReference type="PROSITE" id="PS01124"/>
    </source>
</evidence>
<feature type="domain" description="HTH araC/xylS-type" evidence="4">
    <location>
        <begin position="207"/>
        <end position="305"/>
    </location>
</feature>
<dbReference type="PANTHER" id="PTHR43130:SF3">
    <property type="entry name" value="HTH-TYPE TRANSCRIPTIONAL REGULATOR RV1931C"/>
    <property type="match status" value="1"/>
</dbReference>
<dbReference type="SMART" id="SM00342">
    <property type="entry name" value="HTH_ARAC"/>
    <property type="match status" value="1"/>
</dbReference>
<evidence type="ECO:0000313" key="5">
    <source>
        <dbReference type="EMBL" id="MBB5074926.1"/>
    </source>
</evidence>
<dbReference type="GO" id="GO:0043565">
    <property type="term" value="F:sequence-specific DNA binding"/>
    <property type="evidence" value="ECO:0007669"/>
    <property type="project" value="InterPro"/>
</dbReference>
<dbReference type="InterPro" id="IPR052158">
    <property type="entry name" value="INH-QAR"/>
</dbReference>